<feature type="transmembrane region" description="Helical" evidence="7">
    <location>
        <begin position="327"/>
        <end position="346"/>
    </location>
</feature>
<evidence type="ECO:0000256" key="6">
    <source>
        <dbReference type="ARBA" id="ARBA00037968"/>
    </source>
</evidence>
<gene>
    <name evidence="9" type="ORF">BHQ10_009934</name>
</gene>
<dbReference type="InterPro" id="IPR036259">
    <property type="entry name" value="MFS_trans_sf"/>
</dbReference>
<dbReference type="SUPFAM" id="SSF103473">
    <property type="entry name" value="MFS general substrate transporter"/>
    <property type="match status" value="1"/>
</dbReference>
<evidence type="ECO:0000313" key="10">
    <source>
        <dbReference type="Proteomes" id="UP000249363"/>
    </source>
</evidence>
<feature type="domain" description="Major facilitator superfamily (MFS) profile" evidence="8">
    <location>
        <begin position="61"/>
        <end position="477"/>
    </location>
</feature>
<organism evidence="9 10">
    <name type="scientific">Talaromyces amestolkiae</name>
    <dbReference type="NCBI Taxonomy" id="1196081"/>
    <lineage>
        <taxon>Eukaryota</taxon>
        <taxon>Fungi</taxon>
        <taxon>Dikarya</taxon>
        <taxon>Ascomycota</taxon>
        <taxon>Pezizomycotina</taxon>
        <taxon>Eurotiomycetes</taxon>
        <taxon>Eurotiomycetidae</taxon>
        <taxon>Eurotiales</taxon>
        <taxon>Trichocomaceae</taxon>
        <taxon>Talaromyces</taxon>
        <taxon>Talaromyces sect. Talaromyces</taxon>
    </lineage>
</organism>
<keyword evidence="4 7" id="KW-1133">Transmembrane helix</keyword>
<name>A0A364LDQ2_TALAM</name>
<dbReference type="InterPro" id="IPR011701">
    <property type="entry name" value="MFS"/>
</dbReference>
<feature type="transmembrane region" description="Helical" evidence="7">
    <location>
        <begin position="223"/>
        <end position="242"/>
    </location>
</feature>
<accession>A0A364LDQ2</accession>
<dbReference type="AlphaFoldDB" id="A0A364LDQ2"/>
<dbReference type="GO" id="GO:0033229">
    <property type="term" value="F:cysteine transmembrane transporter activity"/>
    <property type="evidence" value="ECO:0007669"/>
    <property type="project" value="TreeGrafter"/>
</dbReference>
<dbReference type="FunFam" id="1.20.1250.20:FF:000064">
    <property type="entry name" value="MFS allantoate transporter"/>
    <property type="match status" value="1"/>
</dbReference>
<dbReference type="RefSeq" id="XP_040738436.1">
    <property type="nucleotide sequence ID" value="XM_040882903.1"/>
</dbReference>
<sequence>MTKTDEINEAAAPAVDQMELVKDHMNYELVDKEVAQYANEVIVEIDDETNKRLKKLIDKRIMAVMIVTYLIQTLDKGTLSYASIMGIQTDLHLHGQQYSWLTTILYLIILTVEYPENWIIQRVPLGKWMAINITLWGITLALQAAMINFQGIIALRAFLGVFEAATQPTFTLLSGMWYTREEQAGAVTFWFMMNGVNQIVGGFLAFCFSHVPKTAPLKSWQALFITYGIITVFWGIFVGWWMPDSPMKAHCFSEDDKRLMVERVRKNRTGLQNRKFRKDQLWDALTDPQVYAIALIQLFLTIPSGGLGAFNNIIVSSFGFSTWQVQLLQMVTGVIQVISMLLAVWVDGRSKQTIFAMMASVLPTIAGVIILLTVPFEHSKRVGLLFAYYIITAYWGCAGLALSLVTRNIAGQTKKSVVIAINFVFWAVGNAIGPQTYRSNQAPRYFAAISIVLGCFVLLEVVLLSLRTYYIYQNKKRDKLVERGEVVADTAYTHSFEDVTDRQNVHFRYIY</sequence>
<dbReference type="PROSITE" id="PS50850">
    <property type="entry name" value="MFS"/>
    <property type="match status" value="1"/>
</dbReference>
<comment type="subcellular location">
    <subcellularLocation>
        <location evidence="1">Membrane</location>
        <topology evidence="1">Multi-pass membrane protein</topology>
    </subcellularLocation>
</comment>
<dbReference type="Pfam" id="PF07690">
    <property type="entry name" value="MFS_1"/>
    <property type="match status" value="1"/>
</dbReference>
<keyword evidence="10" id="KW-1185">Reference proteome</keyword>
<dbReference type="EMBL" id="MIKG01000027">
    <property type="protein sequence ID" value="RAO73922.1"/>
    <property type="molecule type" value="Genomic_DNA"/>
</dbReference>
<feature type="transmembrane region" description="Helical" evidence="7">
    <location>
        <begin position="98"/>
        <end position="116"/>
    </location>
</feature>
<dbReference type="PANTHER" id="PTHR43791">
    <property type="entry name" value="PERMEASE-RELATED"/>
    <property type="match status" value="1"/>
</dbReference>
<feature type="transmembrane region" description="Helical" evidence="7">
    <location>
        <begin position="128"/>
        <end position="147"/>
    </location>
</feature>
<proteinExistence type="inferred from homology"/>
<reference evidence="9 10" key="1">
    <citation type="journal article" date="2017" name="Biotechnol. Biofuels">
        <title>Differential beta-glucosidase expression as a function of carbon source availability in Talaromyces amestolkiae: a genomic and proteomic approach.</title>
        <authorList>
            <person name="de Eugenio L.I."/>
            <person name="Mendez-Liter J.A."/>
            <person name="Nieto-Dominguez M."/>
            <person name="Alonso L."/>
            <person name="Gil-Munoz J."/>
            <person name="Barriuso J."/>
            <person name="Prieto A."/>
            <person name="Martinez M.J."/>
        </authorList>
    </citation>
    <scope>NUCLEOTIDE SEQUENCE [LARGE SCALE GENOMIC DNA]</scope>
    <source>
        <strain evidence="9 10">CIB</strain>
    </source>
</reference>
<feature type="transmembrane region" description="Helical" evidence="7">
    <location>
        <begin position="417"/>
        <end position="433"/>
    </location>
</feature>
<dbReference type="PANTHER" id="PTHR43791:SF63">
    <property type="entry name" value="HIGH AFFINITY CYSTEINE TRANSPORTER"/>
    <property type="match status" value="1"/>
</dbReference>
<feature type="transmembrane region" description="Helical" evidence="7">
    <location>
        <begin position="386"/>
        <end position="405"/>
    </location>
</feature>
<feature type="transmembrane region" description="Helical" evidence="7">
    <location>
        <begin position="189"/>
        <end position="211"/>
    </location>
</feature>
<evidence type="ECO:0000256" key="1">
    <source>
        <dbReference type="ARBA" id="ARBA00004141"/>
    </source>
</evidence>
<keyword evidence="2" id="KW-0813">Transport</keyword>
<dbReference type="OrthoDB" id="6730379at2759"/>
<protein>
    <recommendedName>
        <fullName evidence="8">Major facilitator superfamily (MFS) profile domain-containing protein</fullName>
    </recommendedName>
</protein>
<evidence type="ECO:0000259" key="8">
    <source>
        <dbReference type="PROSITE" id="PS50850"/>
    </source>
</evidence>
<evidence type="ECO:0000256" key="7">
    <source>
        <dbReference type="SAM" id="Phobius"/>
    </source>
</evidence>
<keyword evidence="5 7" id="KW-0472">Membrane</keyword>
<evidence type="ECO:0000256" key="4">
    <source>
        <dbReference type="ARBA" id="ARBA00022989"/>
    </source>
</evidence>
<comment type="caution">
    <text evidence="9">The sequence shown here is derived from an EMBL/GenBank/DDBJ whole genome shotgun (WGS) entry which is preliminary data.</text>
</comment>
<feature type="transmembrane region" description="Helical" evidence="7">
    <location>
        <begin position="153"/>
        <end position="177"/>
    </location>
</feature>
<keyword evidence="3 7" id="KW-0812">Transmembrane</keyword>
<dbReference type="GO" id="GO:0016020">
    <property type="term" value="C:membrane"/>
    <property type="evidence" value="ECO:0007669"/>
    <property type="project" value="UniProtKB-SubCell"/>
</dbReference>
<evidence type="ECO:0000256" key="5">
    <source>
        <dbReference type="ARBA" id="ARBA00023136"/>
    </source>
</evidence>
<comment type="similarity">
    <text evidence="6">Belongs to the major facilitator superfamily. Allantoate permease family.</text>
</comment>
<evidence type="ECO:0000256" key="3">
    <source>
        <dbReference type="ARBA" id="ARBA00022692"/>
    </source>
</evidence>
<dbReference type="GeneID" id="63799148"/>
<dbReference type="InterPro" id="IPR020846">
    <property type="entry name" value="MFS_dom"/>
</dbReference>
<evidence type="ECO:0000256" key="2">
    <source>
        <dbReference type="ARBA" id="ARBA00022448"/>
    </source>
</evidence>
<feature type="transmembrane region" description="Helical" evidence="7">
    <location>
        <begin position="445"/>
        <end position="470"/>
    </location>
</feature>
<evidence type="ECO:0000313" key="9">
    <source>
        <dbReference type="EMBL" id="RAO73922.1"/>
    </source>
</evidence>
<feature type="transmembrane region" description="Helical" evidence="7">
    <location>
        <begin position="61"/>
        <end position="86"/>
    </location>
</feature>
<dbReference type="Proteomes" id="UP000249363">
    <property type="component" value="Unassembled WGS sequence"/>
</dbReference>
<feature type="transmembrane region" description="Helical" evidence="7">
    <location>
        <begin position="290"/>
        <end position="315"/>
    </location>
</feature>
<feature type="transmembrane region" description="Helical" evidence="7">
    <location>
        <begin position="353"/>
        <end position="374"/>
    </location>
</feature>
<dbReference type="Gene3D" id="1.20.1250.20">
    <property type="entry name" value="MFS general substrate transporter like domains"/>
    <property type="match status" value="1"/>
</dbReference>